<name>A0A0U5BVH8_9BACT</name>
<reference evidence="7 8" key="1">
    <citation type="journal article" date="2016" name="Int. J. Syst. Evol. Microbiol.">
        <title>Caldimicrobium thiodismutans sp. nov., a sulfur-disproportionating bacterium isolated from a hot spring, and emended description of the genus Caldimicrobium.</title>
        <authorList>
            <person name="Kojima H."/>
            <person name="Umezawa K."/>
            <person name="Fukui M."/>
        </authorList>
    </citation>
    <scope>NUCLEOTIDE SEQUENCE [LARGE SCALE GENOMIC DNA]</scope>
    <source>
        <strain evidence="7 8">TF1</strain>
    </source>
</reference>
<dbReference type="Proteomes" id="UP000068196">
    <property type="component" value="Chromosome"/>
</dbReference>
<dbReference type="FunFam" id="3.40.140.10:FF:000085">
    <property type="entry name" value="Mov34/MPN/PAD-1 family protein"/>
    <property type="match status" value="1"/>
</dbReference>
<dbReference type="RefSeq" id="WP_068512083.1">
    <property type="nucleotide sequence ID" value="NZ_AP014945.1"/>
</dbReference>
<dbReference type="InterPro" id="IPR000555">
    <property type="entry name" value="JAMM/MPN+_dom"/>
</dbReference>
<keyword evidence="1" id="KW-0645">Protease</keyword>
<dbReference type="Gene3D" id="3.40.140.10">
    <property type="entry name" value="Cytidine Deaminase, domain 2"/>
    <property type="match status" value="1"/>
</dbReference>
<evidence type="ECO:0000313" key="8">
    <source>
        <dbReference type="Proteomes" id="UP000068196"/>
    </source>
</evidence>
<dbReference type="GO" id="GO:0008270">
    <property type="term" value="F:zinc ion binding"/>
    <property type="evidence" value="ECO:0007669"/>
    <property type="project" value="TreeGrafter"/>
</dbReference>
<evidence type="ECO:0000313" key="7">
    <source>
        <dbReference type="EMBL" id="BAU22613.1"/>
    </source>
</evidence>
<dbReference type="GO" id="GO:0006508">
    <property type="term" value="P:proteolysis"/>
    <property type="evidence" value="ECO:0007669"/>
    <property type="project" value="UniProtKB-KW"/>
</dbReference>
<reference evidence="8" key="2">
    <citation type="journal article" date="2016" name="Int. J. Syst. Evol. Microbiol.">
        <title>Caldimicrobium thiodismutans sp. nov., a sulfur-disproportionating bacterium isolated from a hot spring.</title>
        <authorList>
            <person name="Kojima H."/>
            <person name="Umezawa K."/>
            <person name="Fukui M."/>
        </authorList>
    </citation>
    <scope>NUCLEOTIDE SEQUENCE [LARGE SCALE GENOMIC DNA]</scope>
    <source>
        <strain evidence="8">TF1</strain>
    </source>
</reference>
<evidence type="ECO:0000256" key="4">
    <source>
        <dbReference type="ARBA" id="ARBA00022833"/>
    </source>
</evidence>
<dbReference type="CDD" id="cd08070">
    <property type="entry name" value="MPN_like"/>
    <property type="match status" value="1"/>
</dbReference>
<organism evidence="7 8">
    <name type="scientific">Caldimicrobium thiodismutans</name>
    <dbReference type="NCBI Taxonomy" id="1653476"/>
    <lineage>
        <taxon>Bacteria</taxon>
        <taxon>Pseudomonadati</taxon>
        <taxon>Thermodesulfobacteriota</taxon>
        <taxon>Thermodesulfobacteria</taxon>
        <taxon>Thermodesulfobacteriales</taxon>
        <taxon>Thermodesulfobacteriaceae</taxon>
        <taxon>Caldimicrobium</taxon>
    </lineage>
</organism>
<accession>A0A0U5BVH8</accession>
<dbReference type="InterPro" id="IPR051929">
    <property type="entry name" value="VirAsm_ModProt"/>
</dbReference>
<dbReference type="PANTHER" id="PTHR34858">
    <property type="entry name" value="CYSO-CYSTEINE PEPTIDASE"/>
    <property type="match status" value="1"/>
</dbReference>
<evidence type="ECO:0000256" key="1">
    <source>
        <dbReference type="ARBA" id="ARBA00022670"/>
    </source>
</evidence>
<dbReference type="KEGG" id="cthi:THC_0213"/>
<evidence type="ECO:0000256" key="3">
    <source>
        <dbReference type="ARBA" id="ARBA00022801"/>
    </source>
</evidence>
<keyword evidence="8" id="KW-1185">Reference proteome</keyword>
<dbReference type="InterPro" id="IPR028090">
    <property type="entry name" value="JAB_dom_prok"/>
</dbReference>
<evidence type="ECO:0000256" key="5">
    <source>
        <dbReference type="ARBA" id="ARBA00023049"/>
    </source>
</evidence>
<feature type="domain" description="JAB1/MPN/MOV34 metalloenzyme" evidence="6">
    <location>
        <begin position="5"/>
        <end position="141"/>
    </location>
</feature>
<evidence type="ECO:0000256" key="2">
    <source>
        <dbReference type="ARBA" id="ARBA00022723"/>
    </source>
</evidence>
<dbReference type="OrthoDB" id="9802958at2"/>
<keyword evidence="4" id="KW-0862">Zinc</keyword>
<evidence type="ECO:0000259" key="6">
    <source>
        <dbReference type="SMART" id="SM00232"/>
    </source>
</evidence>
<gene>
    <name evidence="7" type="ORF">THC_0213</name>
</gene>
<dbReference type="SMART" id="SM00232">
    <property type="entry name" value="JAB_MPN"/>
    <property type="match status" value="1"/>
</dbReference>
<dbReference type="AlphaFoldDB" id="A0A0U5BVH8"/>
<dbReference type="STRING" id="1653476.THC_0213"/>
<dbReference type="PANTHER" id="PTHR34858:SF1">
    <property type="entry name" value="CYSO-CYSTEINE PEPTIDASE"/>
    <property type="match status" value="1"/>
</dbReference>
<keyword evidence="5" id="KW-0482">Metalloprotease</keyword>
<keyword evidence="3" id="KW-0378">Hydrolase</keyword>
<dbReference type="EMBL" id="AP014945">
    <property type="protein sequence ID" value="BAU22613.1"/>
    <property type="molecule type" value="Genomic_DNA"/>
</dbReference>
<dbReference type="Pfam" id="PF14464">
    <property type="entry name" value="Prok-JAB"/>
    <property type="match status" value="1"/>
</dbReference>
<dbReference type="GO" id="GO:0008235">
    <property type="term" value="F:metalloexopeptidase activity"/>
    <property type="evidence" value="ECO:0007669"/>
    <property type="project" value="TreeGrafter"/>
</dbReference>
<keyword evidence="2" id="KW-0479">Metal-binding</keyword>
<protein>
    <recommendedName>
        <fullName evidence="6">JAB1/MPN/MOV34 metalloenzyme domain-containing protein</fullName>
    </recommendedName>
</protein>
<proteinExistence type="predicted"/>
<sequence length="145" mass="17153">MNFKKRVILPEELKGAIERWGRTCYPEEACALLIGKREDHTFKIVKIKPVENVWPVKEERKRRYQIDPKDFLITEREAEASGFEVLGIFHSHPHYPALPSSFDEEVAWEGYLYLIGRIEKEGLKDLRVFFFEEGKFKEEILEIVP</sequence>
<dbReference type="SUPFAM" id="SSF102712">
    <property type="entry name" value="JAB1/MPN domain"/>
    <property type="match status" value="1"/>
</dbReference>